<organism evidence="2 3">
    <name type="scientific">Diaporthe australafricana</name>
    <dbReference type="NCBI Taxonomy" id="127596"/>
    <lineage>
        <taxon>Eukaryota</taxon>
        <taxon>Fungi</taxon>
        <taxon>Dikarya</taxon>
        <taxon>Ascomycota</taxon>
        <taxon>Pezizomycotina</taxon>
        <taxon>Sordariomycetes</taxon>
        <taxon>Sordariomycetidae</taxon>
        <taxon>Diaporthales</taxon>
        <taxon>Diaporthaceae</taxon>
        <taxon>Diaporthe</taxon>
    </lineage>
</organism>
<name>A0ABR3W5S0_9PEZI</name>
<keyword evidence="3" id="KW-1185">Reference proteome</keyword>
<proteinExistence type="predicted"/>
<accession>A0ABR3W5S0</accession>
<sequence length="365" mass="40671">MAATADARSVSPNPPEWLANQAVISWLDVDGSMRYLYESDPDPSRQIMFDVFFDDACPAALFRARAPVSLKASPNEKTQLYLYLYADRVESLSCESSDGIPEEIQQKLGAGPTCLRFGLSKPADLVVPQTSLVPAKRKGHGDRLDALKLLAQATSWVVHLADGSMTDALVQRLCAVVAERRLKPLPVADPSGLYSGKGGRVLEGFELLPPRASPPSYNEIASPPPPEVSKQGAGTSGPLKRRRDHGDENIEATCTSIVERMMAKYRAEDRAFLRSEVSEIRSELMQMKKDMIAYVDERVSKLEDKVGPEHTYSKDEVDEEIERLRSYNDDITDVKLDDRMDDVKIELEEPLRQWMESSGDFNGYD</sequence>
<protein>
    <submittedName>
        <fullName evidence="2">Uncharacterized protein</fullName>
    </submittedName>
</protein>
<dbReference type="Proteomes" id="UP001583177">
    <property type="component" value="Unassembled WGS sequence"/>
</dbReference>
<dbReference type="EMBL" id="JAWRVE010000144">
    <property type="protein sequence ID" value="KAL1853952.1"/>
    <property type="molecule type" value="Genomic_DNA"/>
</dbReference>
<reference evidence="2 3" key="1">
    <citation type="journal article" date="2024" name="IMA Fungus">
        <title>IMA Genome - F19 : A genome assembly and annotation guide to empower mycologists, including annotated draft genome sequences of Ceratocystis pirilliformis, Diaporthe australafricana, Fusarium ophioides, Paecilomyces lecythidis, and Sporothrix stenoceras.</title>
        <authorList>
            <person name="Aylward J."/>
            <person name="Wilson A.M."/>
            <person name="Visagie C.M."/>
            <person name="Spraker J."/>
            <person name="Barnes I."/>
            <person name="Buitendag C."/>
            <person name="Ceriani C."/>
            <person name="Del Mar Angel L."/>
            <person name="du Plessis D."/>
            <person name="Fuchs T."/>
            <person name="Gasser K."/>
            <person name="Kramer D."/>
            <person name="Li W."/>
            <person name="Munsamy K."/>
            <person name="Piso A."/>
            <person name="Price J.L."/>
            <person name="Sonnekus B."/>
            <person name="Thomas C."/>
            <person name="van der Nest A."/>
            <person name="van Dijk A."/>
            <person name="van Heerden A."/>
            <person name="van Vuuren N."/>
            <person name="Yilmaz N."/>
            <person name="Duong T.A."/>
            <person name="van der Merwe N.A."/>
            <person name="Wingfield M.J."/>
            <person name="Wingfield B.D."/>
        </authorList>
    </citation>
    <scope>NUCLEOTIDE SEQUENCE [LARGE SCALE GENOMIC DNA]</scope>
    <source>
        <strain evidence="2 3">CMW 18300</strain>
    </source>
</reference>
<gene>
    <name evidence="2" type="ORF">Daus18300_011619</name>
</gene>
<feature type="region of interest" description="Disordered" evidence="1">
    <location>
        <begin position="213"/>
        <end position="248"/>
    </location>
</feature>
<evidence type="ECO:0000256" key="1">
    <source>
        <dbReference type="SAM" id="MobiDB-lite"/>
    </source>
</evidence>
<evidence type="ECO:0000313" key="2">
    <source>
        <dbReference type="EMBL" id="KAL1853952.1"/>
    </source>
</evidence>
<evidence type="ECO:0000313" key="3">
    <source>
        <dbReference type="Proteomes" id="UP001583177"/>
    </source>
</evidence>
<comment type="caution">
    <text evidence="2">The sequence shown here is derived from an EMBL/GenBank/DDBJ whole genome shotgun (WGS) entry which is preliminary data.</text>
</comment>